<protein>
    <submittedName>
        <fullName evidence="2">Uncharacterized protein</fullName>
    </submittedName>
</protein>
<dbReference type="Proteomes" id="UP001054252">
    <property type="component" value="Unassembled WGS sequence"/>
</dbReference>
<feature type="compositionally biased region" description="Basic residues" evidence="1">
    <location>
        <begin position="22"/>
        <end position="38"/>
    </location>
</feature>
<feature type="region of interest" description="Disordered" evidence="1">
    <location>
        <begin position="1"/>
        <end position="82"/>
    </location>
</feature>
<evidence type="ECO:0000313" key="2">
    <source>
        <dbReference type="EMBL" id="GKV52541.1"/>
    </source>
</evidence>
<reference evidence="2 3" key="1">
    <citation type="journal article" date="2021" name="Commun. Biol.">
        <title>The genome of Shorea leprosula (Dipterocarpaceae) highlights the ecological relevance of drought in aseasonal tropical rainforests.</title>
        <authorList>
            <person name="Ng K.K.S."/>
            <person name="Kobayashi M.J."/>
            <person name="Fawcett J.A."/>
            <person name="Hatakeyama M."/>
            <person name="Paape T."/>
            <person name="Ng C.H."/>
            <person name="Ang C.C."/>
            <person name="Tnah L.H."/>
            <person name="Lee C.T."/>
            <person name="Nishiyama T."/>
            <person name="Sese J."/>
            <person name="O'Brien M.J."/>
            <person name="Copetti D."/>
            <person name="Mohd Noor M.I."/>
            <person name="Ong R.C."/>
            <person name="Putra M."/>
            <person name="Sireger I.Z."/>
            <person name="Indrioko S."/>
            <person name="Kosugi Y."/>
            <person name="Izuno A."/>
            <person name="Isagi Y."/>
            <person name="Lee S.L."/>
            <person name="Shimizu K.K."/>
        </authorList>
    </citation>
    <scope>NUCLEOTIDE SEQUENCE [LARGE SCALE GENOMIC DNA]</scope>
    <source>
        <strain evidence="2">214</strain>
    </source>
</reference>
<keyword evidence="3" id="KW-1185">Reference proteome</keyword>
<gene>
    <name evidence="2" type="ORF">SLEP1_g59119</name>
</gene>
<comment type="caution">
    <text evidence="2">The sequence shown here is derived from an EMBL/GenBank/DDBJ whole genome shotgun (WGS) entry which is preliminary data.</text>
</comment>
<name>A0AAV5MUZ9_9ROSI</name>
<proteinExistence type="predicted"/>
<feature type="compositionally biased region" description="Basic residues" evidence="1">
    <location>
        <begin position="59"/>
        <end position="71"/>
    </location>
</feature>
<sequence length="120" mass="14125">MSMCKMKPRSVLGSIEPNRCRFDRKRRKRGRRTGRRGSRNPDLLGSMEPKRSGFDREGRRRGRRRGRKKERKKEGKKGIDGTQIYWVPWNPTDLGLTKREERGEEDGLRVGDVLVRQYPA</sequence>
<dbReference type="AlphaFoldDB" id="A0AAV5MUZ9"/>
<feature type="compositionally biased region" description="Basic and acidic residues" evidence="1">
    <location>
        <begin position="48"/>
        <end position="58"/>
    </location>
</feature>
<accession>A0AAV5MUZ9</accession>
<evidence type="ECO:0000256" key="1">
    <source>
        <dbReference type="SAM" id="MobiDB-lite"/>
    </source>
</evidence>
<evidence type="ECO:0000313" key="3">
    <source>
        <dbReference type="Proteomes" id="UP001054252"/>
    </source>
</evidence>
<organism evidence="2 3">
    <name type="scientific">Rubroshorea leprosula</name>
    <dbReference type="NCBI Taxonomy" id="152421"/>
    <lineage>
        <taxon>Eukaryota</taxon>
        <taxon>Viridiplantae</taxon>
        <taxon>Streptophyta</taxon>
        <taxon>Embryophyta</taxon>
        <taxon>Tracheophyta</taxon>
        <taxon>Spermatophyta</taxon>
        <taxon>Magnoliopsida</taxon>
        <taxon>eudicotyledons</taxon>
        <taxon>Gunneridae</taxon>
        <taxon>Pentapetalae</taxon>
        <taxon>rosids</taxon>
        <taxon>malvids</taxon>
        <taxon>Malvales</taxon>
        <taxon>Dipterocarpaceae</taxon>
        <taxon>Rubroshorea</taxon>
    </lineage>
</organism>
<dbReference type="EMBL" id="BPVZ01000746">
    <property type="protein sequence ID" value="GKV52541.1"/>
    <property type="molecule type" value="Genomic_DNA"/>
</dbReference>